<keyword evidence="8 13" id="KW-0786">Thiamine pyrophosphate</keyword>
<feature type="binding site" evidence="12">
    <location>
        <position position="29"/>
    </location>
    <ligand>
        <name>substrate</name>
    </ligand>
</feature>
<feature type="active site" description="Proton donor" evidence="11">
    <location>
        <position position="406"/>
    </location>
</feature>
<dbReference type="Pfam" id="PF22613">
    <property type="entry name" value="Transketolase_C_1"/>
    <property type="match status" value="1"/>
</dbReference>
<evidence type="ECO:0000256" key="10">
    <source>
        <dbReference type="NCBIfam" id="TIGR00232"/>
    </source>
</evidence>
<comment type="similarity">
    <text evidence="1">Belongs to the transketolase family.</text>
</comment>
<feature type="binding site" evidence="13">
    <location>
        <position position="185"/>
    </location>
    <ligand>
        <name>thiamine diphosphate</name>
        <dbReference type="ChEBI" id="CHEBI:58937"/>
    </ligand>
</feature>
<evidence type="ECO:0000256" key="11">
    <source>
        <dbReference type="PIRSR" id="PIRSR605478-1"/>
    </source>
</evidence>
<evidence type="ECO:0000259" key="16">
    <source>
        <dbReference type="SMART" id="SM00861"/>
    </source>
</evidence>
<dbReference type="RefSeq" id="WP_272738698.1">
    <property type="nucleotide sequence ID" value="NZ_CP116942.1"/>
</dbReference>
<feature type="binding site" evidence="14">
    <location>
        <position position="187"/>
    </location>
    <ligand>
        <name>Mg(2+)</name>
        <dbReference type="ChEBI" id="CHEBI:18420"/>
    </ligand>
</feature>
<dbReference type="GO" id="GO:0006098">
    <property type="term" value="P:pentose-phosphate shunt"/>
    <property type="evidence" value="ECO:0007669"/>
    <property type="project" value="TreeGrafter"/>
</dbReference>
<keyword evidence="18" id="KW-1185">Reference proteome</keyword>
<dbReference type="GO" id="GO:0004802">
    <property type="term" value="F:transketolase activity"/>
    <property type="evidence" value="ECO:0007669"/>
    <property type="project" value="UniProtKB-UniRule"/>
</dbReference>
<feature type="binding site" evidence="12">
    <location>
        <position position="352"/>
    </location>
    <ligand>
        <name>substrate</name>
    </ligand>
</feature>
<evidence type="ECO:0000256" key="1">
    <source>
        <dbReference type="ARBA" id="ARBA00007131"/>
    </source>
</evidence>
<dbReference type="CDD" id="cd02012">
    <property type="entry name" value="TPP_TK"/>
    <property type="match status" value="1"/>
</dbReference>
<feature type="binding site" evidence="14">
    <location>
        <position position="155"/>
    </location>
    <ligand>
        <name>Mg(2+)</name>
        <dbReference type="ChEBI" id="CHEBI:18420"/>
    </ligand>
</feature>
<dbReference type="FunFam" id="3.40.50.920:FF:000003">
    <property type="entry name" value="Transketolase"/>
    <property type="match status" value="1"/>
</dbReference>
<feature type="site" description="Important for catalytic activity" evidence="15">
    <location>
        <position position="29"/>
    </location>
</feature>
<evidence type="ECO:0000256" key="7">
    <source>
        <dbReference type="ARBA" id="ARBA00022842"/>
    </source>
</evidence>
<sequence length="662" mass="70160">MTDEDLEQRAINVIRGLSMDMPLHASSGHQGTAMALAPLAHVLWTRVMKYDASSPHWVDRDRFVLSCGHASVLQYSMLHLTGYGLTLDDLEAFRSWGSATPGHPEVHHTAGIEVTTGPLGQGIANAVGLALAERWLRATYGPEVVDHHTWAIVSDGDLMEGISHEAASFAGHLGLGRLIAVYDDNHISIDGTTDLTYSDDVPARFRAYGWEVLDVGEVANDLEALEGALQAGKADETRPTLIVVRSHVAYPSPNHTDDPAAHGNALDAEEVARTKELMGLPPDEIFHVPDDVLELYREAGRQGADAHAAWQERFDAWDGDKDAWAAAQAGAGREGWADALPSWDVGDGVATRKASGACFQALLEDVPGLIGGGADLSGNTGTQIKGVGVQAADEPAGRQIYFGIREHAMAAVMNGMALHGGCLPVGGTFMQFSDYCRPAVRLAALSEAKVIFSFTHDSVGLGEDGPTHQPVEHLMALRAIPGLRLLRPADANETAAAWRVAVGADGPTALALSRQDLPVLEGTDADGVARGAYVLDDDGVDEEPDLVLLGTGSEVHVCVEAAAVLRGDGRSVRVVSMPSLDLFDAEDFDYQESVLPAGVPTLAVEAGVSLGWDRWSDASVSIDRFGVSAPGEEVLARMGFTAEEVAARAEALLSDLDEPTAP</sequence>
<dbReference type="FunFam" id="3.40.50.970:FF:000004">
    <property type="entry name" value="Transketolase"/>
    <property type="match status" value="1"/>
</dbReference>
<dbReference type="FunFam" id="3.40.50.970:FF:000003">
    <property type="entry name" value="Transketolase"/>
    <property type="match status" value="1"/>
</dbReference>
<feature type="binding site" evidence="13">
    <location>
        <position position="262"/>
    </location>
    <ligand>
        <name>thiamine diphosphate</name>
        <dbReference type="ChEBI" id="CHEBI:58937"/>
    </ligand>
</feature>
<dbReference type="SMART" id="SM00861">
    <property type="entry name" value="Transket_pyr"/>
    <property type="match status" value="1"/>
</dbReference>
<gene>
    <name evidence="17" type="primary">tkt</name>
    <name evidence="17" type="ORF">PO878_10670</name>
</gene>
<evidence type="ECO:0000313" key="18">
    <source>
        <dbReference type="Proteomes" id="UP001216390"/>
    </source>
</evidence>
<evidence type="ECO:0000256" key="6">
    <source>
        <dbReference type="ARBA" id="ARBA00022723"/>
    </source>
</evidence>
<keyword evidence="7 14" id="KW-0460">Magnesium</keyword>
<evidence type="ECO:0000256" key="5">
    <source>
        <dbReference type="ARBA" id="ARBA00022679"/>
    </source>
</evidence>
<evidence type="ECO:0000256" key="4">
    <source>
        <dbReference type="ARBA" id="ARBA00016662"/>
    </source>
</evidence>
<dbReference type="SUPFAM" id="SSF52922">
    <property type="entry name" value="TK C-terminal domain-like"/>
    <property type="match status" value="1"/>
</dbReference>
<comment type="cofactor">
    <cofactor evidence="14">
        <name>Mg(2+)</name>
        <dbReference type="ChEBI" id="CHEBI:18420"/>
    </cofactor>
    <text evidence="14">Binds 1 Mg(2+) ion per subunit. Can also utilize other divalent metal cations, such as Ca(2+), Mn(2+) and Co(2+).</text>
</comment>
<feature type="binding site" evidence="13">
    <location>
        <position position="432"/>
    </location>
    <ligand>
        <name>thiamine diphosphate</name>
        <dbReference type="ChEBI" id="CHEBI:58937"/>
    </ligand>
</feature>
<dbReference type="InterPro" id="IPR005474">
    <property type="entry name" value="Transketolase_N"/>
</dbReference>
<dbReference type="AlphaFoldDB" id="A0AAE9Y8T4"/>
<evidence type="ECO:0000256" key="3">
    <source>
        <dbReference type="ARBA" id="ARBA00013152"/>
    </source>
</evidence>
<feature type="binding site" evidence="13">
    <location>
        <position position="69"/>
    </location>
    <ligand>
        <name>thiamine diphosphate</name>
        <dbReference type="ChEBI" id="CHEBI:58937"/>
    </ligand>
</feature>
<dbReference type="Proteomes" id="UP001216390">
    <property type="component" value="Chromosome"/>
</dbReference>
<dbReference type="KEGG" id="ima:PO878_10670"/>
<feature type="binding site" evidence="12">
    <location>
        <position position="514"/>
    </location>
    <ligand>
        <name>substrate</name>
    </ligand>
</feature>
<dbReference type="Gene3D" id="3.40.50.920">
    <property type="match status" value="1"/>
</dbReference>
<dbReference type="SUPFAM" id="SSF52518">
    <property type="entry name" value="Thiamin diphosphate-binding fold (THDP-binding)"/>
    <property type="match status" value="2"/>
</dbReference>
<dbReference type="InterPro" id="IPR055152">
    <property type="entry name" value="Transketolase-like_C_2"/>
</dbReference>
<feature type="binding site" evidence="12">
    <location>
        <position position="464"/>
    </location>
    <ligand>
        <name>substrate</name>
    </ligand>
</feature>
<dbReference type="Pfam" id="PF00456">
    <property type="entry name" value="Transketolase_N"/>
    <property type="match status" value="1"/>
</dbReference>
<protein>
    <recommendedName>
        <fullName evidence="4 10">Transketolase</fullName>
        <ecNumber evidence="3 10">2.2.1.1</ecNumber>
    </recommendedName>
</protein>
<evidence type="ECO:0000256" key="14">
    <source>
        <dbReference type="PIRSR" id="PIRSR605478-4"/>
    </source>
</evidence>
<dbReference type="CDD" id="cd07033">
    <property type="entry name" value="TPP_PYR_DXS_TK_like"/>
    <property type="match status" value="1"/>
</dbReference>
<dbReference type="EMBL" id="CP116942">
    <property type="protein sequence ID" value="WCO69185.1"/>
    <property type="molecule type" value="Genomic_DNA"/>
</dbReference>
<dbReference type="Pfam" id="PF02779">
    <property type="entry name" value="Transket_pyr"/>
    <property type="match status" value="1"/>
</dbReference>
<dbReference type="GO" id="GO:0000287">
    <property type="term" value="F:magnesium ion binding"/>
    <property type="evidence" value="ECO:0007669"/>
    <property type="project" value="UniProtKB-ARBA"/>
</dbReference>
<feature type="domain" description="Transketolase-like pyrimidine-binding" evidence="16">
    <location>
        <begin position="349"/>
        <end position="519"/>
    </location>
</feature>
<accession>A0AAE9Y8T4</accession>
<evidence type="ECO:0000256" key="15">
    <source>
        <dbReference type="PIRSR" id="PIRSR605478-5"/>
    </source>
</evidence>
<dbReference type="Gene3D" id="3.40.50.970">
    <property type="match status" value="2"/>
</dbReference>
<name>A0AAE9Y8T4_9ACTN</name>
<feature type="binding site" evidence="12">
    <location>
        <position position="262"/>
    </location>
    <ligand>
        <name>substrate</name>
    </ligand>
</feature>
<dbReference type="InterPro" id="IPR005478">
    <property type="entry name" value="Transketolase_bac-like"/>
</dbReference>
<evidence type="ECO:0000313" key="17">
    <source>
        <dbReference type="EMBL" id="WCO69185.1"/>
    </source>
</evidence>
<reference evidence="17" key="1">
    <citation type="submission" date="2023-01" db="EMBL/GenBank/DDBJ databases">
        <title>The diversity of Class Acidimicrobiia in South China Sea sediment environments and the proposal of Iamia marina sp. nov., a novel species of the genus Iamia.</title>
        <authorList>
            <person name="He Y."/>
            <person name="Tian X."/>
        </authorList>
    </citation>
    <scope>NUCLEOTIDE SEQUENCE</scope>
    <source>
        <strain evidence="17">DSM 19957</strain>
    </source>
</reference>
<dbReference type="GO" id="GO:0005829">
    <property type="term" value="C:cytosol"/>
    <property type="evidence" value="ECO:0007669"/>
    <property type="project" value="TreeGrafter"/>
</dbReference>
<dbReference type="InterPro" id="IPR029061">
    <property type="entry name" value="THDP-binding"/>
</dbReference>
<dbReference type="InterPro" id="IPR005475">
    <property type="entry name" value="Transketolase-like_Pyr-bd"/>
</dbReference>
<feature type="binding site" evidence="13">
    <location>
        <begin position="117"/>
        <end position="119"/>
    </location>
    <ligand>
        <name>thiamine diphosphate</name>
        <dbReference type="ChEBI" id="CHEBI:58937"/>
    </ligand>
</feature>
<dbReference type="EC" id="2.2.1.1" evidence="3 10"/>
<comment type="subunit">
    <text evidence="2">Homodimer.</text>
</comment>
<evidence type="ECO:0000256" key="13">
    <source>
        <dbReference type="PIRSR" id="PIRSR605478-3"/>
    </source>
</evidence>
<comment type="cofactor">
    <cofactor evidence="13">
        <name>thiamine diphosphate</name>
        <dbReference type="ChEBI" id="CHEBI:58937"/>
    </cofactor>
    <text evidence="13">Binds 1 thiamine pyrophosphate per subunit. During the reaction, the substrate forms a covalent intermediate with the cofactor.</text>
</comment>
<feature type="binding site" evidence="12">
    <location>
        <position position="456"/>
    </location>
    <ligand>
        <name>substrate</name>
    </ligand>
</feature>
<evidence type="ECO:0000256" key="12">
    <source>
        <dbReference type="PIRSR" id="PIRSR605478-2"/>
    </source>
</evidence>
<evidence type="ECO:0000256" key="2">
    <source>
        <dbReference type="ARBA" id="ARBA00011738"/>
    </source>
</evidence>
<dbReference type="InterPro" id="IPR009014">
    <property type="entry name" value="Transketo_C/PFOR_II"/>
</dbReference>
<feature type="binding site" evidence="13">
    <location>
        <position position="156"/>
    </location>
    <ligand>
        <name>thiamine diphosphate</name>
        <dbReference type="ChEBI" id="CHEBI:58937"/>
    </ligand>
</feature>
<feature type="binding site" evidence="12">
    <location>
        <position position="468"/>
    </location>
    <ligand>
        <name>substrate</name>
    </ligand>
</feature>
<dbReference type="PANTHER" id="PTHR43522:SF2">
    <property type="entry name" value="TRANSKETOLASE 1-RELATED"/>
    <property type="match status" value="1"/>
</dbReference>
<dbReference type="NCBIfam" id="TIGR00232">
    <property type="entry name" value="tktlase_bact"/>
    <property type="match status" value="1"/>
</dbReference>
<evidence type="ECO:0000256" key="8">
    <source>
        <dbReference type="ARBA" id="ARBA00023052"/>
    </source>
</evidence>
<keyword evidence="5 17" id="KW-0808">Transferase</keyword>
<proteinExistence type="inferred from homology"/>
<evidence type="ECO:0000256" key="9">
    <source>
        <dbReference type="ARBA" id="ARBA00049473"/>
    </source>
</evidence>
<feature type="site" description="Important for catalytic activity" evidence="15">
    <location>
        <position position="262"/>
    </location>
</feature>
<keyword evidence="6 14" id="KW-0479">Metal-binding</keyword>
<feature type="binding site" evidence="14">
    <location>
        <position position="185"/>
    </location>
    <ligand>
        <name>Mg(2+)</name>
        <dbReference type="ChEBI" id="CHEBI:18420"/>
    </ligand>
</feature>
<organism evidence="17 18">
    <name type="scientific">Iamia majanohamensis</name>
    <dbReference type="NCBI Taxonomy" id="467976"/>
    <lineage>
        <taxon>Bacteria</taxon>
        <taxon>Bacillati</taxon>
        <taxon>Actinomycetota</taxon>
        <taxon>Acidimicrobiia</taxon>
        <taxon>Acidimicrobiales</taxon>
        <taxon>Iamiaceae</taxon>
        <taxon>Iamia</taxon>
    </lineage>
</organism>
<comment type="catalytic activity">
    <reaction evidence="9">
        <text>D-sedoheptulose 7-phosphate + D-glyceraldehyde 3-phosphate = aldehydo-D-ribose 5-phosphate + D-xylulose 5-phosphate</text>
        <dbReference type="Rhea" id="RHEA:10508"/>
        <dbReference type="ChEBI" id="CHEBI:57483"/>
        <dbReference type="ChEBI" id="CHEBI:57737"/>
        <dbReference type="ChEBI" id="CHEBI:58273"/>
        <dbReference type="ChEBI" id="CHEBI:59776"/>
        <dbReference type="EC" id="2.2.1.1"/>
    </reaction>
</comment>
<dbReference type="InterPro" id="IPR033247">
    <property type="entry name" value="Transketolase_fam"/>
</dbReference>
<dbReference type="PANTHER" id="PTHR43522">
    <property type="entry name" value="TRANSKETOLASE"/>
    <property type="match status" value="1"/>
</dbReference>